<protein>
    <recommendedName>
        <fullName evidence="4">DUF3011 domain-containing protein</fullName>
    </recommendedName>
</protein>
<evidence type="ECO:0000313" key="2">
    <source>
        <dbReference type="EMBL" id="OYD55371.1"/>
    </source>
</evidence>
<dbReference type="OrthoDB" id="8526680at2"/>
<sequence length="158" mass="17300">MKTSTASLLALLLGAMLASAPARADSLACPDLSAATQVAACPTDEELRYTFMGFCGDNARLYGRDILTCASFENYREVKNTALWESADGRFGGYLSCNVEPETIRASKAKRMHVERSGKVTRLMCDYDNDHRLVHRTKAACKVEVEDCASGECRANCE</sequence>
<comment type="caution">
    <text evidence="2">The sequence shown here is derived from an EMBL/GenBank/DDBJ whole genome shotgun (WGS) entry which is preliminary data.</text>
</comment>
<gene>
    <name evidence="2" type="ORF">CGK74_04060</name>
</gene>
<proteinExistence type="predicted"/>
<organism evidence="2 3">
    <name type="scientific">Thauera propionica</name>
    <dbReference type="NCBI Taxonomy" id="2019431"/>
    <lineage>
        <taxon>Bacteria</taxon>
        <taxon>Pseudomonadati</taxon>
        <taxon>Pseudomonadota</taxon>
        <taxon>Betaproteobacteria</taxon>
        <taxon>Rhodocyclales</taxon>
        <taxon>Zoogloeaceae</taxon>
        <taxon>Thauera</taxon>
    </lineage>
</organism>
<keyword evidence="3" id="KW-1185">Reference proteome</keyword>
<evidence type="ECO:0000256" key="1">
    <source>
        <dbReference type="SAM" id="SignalP"/>
    </source>
</evidence>
<accession>A0A235F2B8</accession>
<feature type="chain" id="PRO_5012150126" description="DUF3011 domain-containing protein" evidence="1">
    <location>
        <begin position="25"/>
        <end position="158"/>
    </location>
</feature>
<dbReference type="Proteomes" id="UP000215181">
    <property type="component" value="Unassembled WGS sequence"/>
</dbReference>
<feature type="signal peptide" evidence="1">
    <location>
        <begin position="1"/>
        <end position="24"/>
    </location>
</feature>
<keyword evidence="1" id="KW-0732">Signal</keyword>
<dbReference type="EMBL" id="NOIH01000003">
    <property type="protein sequence ID" value="OYD55371.1"/>
    <property type="molecule type" value="Genomic_DNA"/>
</dbReference>
<reference evidence="2 3" key="1">
    <citation type="submission" date="2017-07" db="EMBL/GenBank/DDBJ databases">
        <title>Thauera sp. KNDSS-Mac4 genome sequence and assembly.</title>
        <authorList>
            <person name="Mayilraj S."/>
        </authorList>
    </citation>
    <scope>NUCLEOTIDE SEQUENCE [LARGE SCALE GENOMIC DNA]</scope>
    <source>
        <strain evidence="2 3">KNDSS-Mac4</strain>
    </source>
</reference>
<evidence type="ECO:0008006" key="4">
    <source>
        <dbReference type="Google" id="ProtNLM"/>
    </source>
</evidence>
<name>A0A235F2B8_9RHOO</name>
<dbReference type="RefSeq" id="WP_094267207.1">
    <property type="nucleotide sequence ID" value="NZ_JAQVFK010000002.1"/>
</dbReference>
<evidence type="ECO:0000313" key="3">
    <source>
        <dbReference type="Proteomes" id="UP000215181"/>
    </source>
</evidence>
<dbReference type="AlphaFoldDB" id="A0A235F2B8"/>